<reference evidence="2 3" key="1">
    <citation type="submission" date="2020-12" db="EMBL/GenBank/DDBJ databases">
        <title>FDA dAtabase for Regulatory Grade micrObial Sequences (FDA-ARGOS): Supporting development and validation of Infectious Disease Dx tests.</title>
        <authorList>
            <person name="Nelson B."/>
            <person name="Plummer A."/>
            <person name="Tallon L."/>
            <person name="Sadzewicz L."/>
            <person name="Zhao X."/>
            <person name="Boylan J."/>
            <person name="Ott S."/>
            <person name="Bowen H."/>
            <person name="Vavikolanu K."/>
            <person name="Mehta A."/>
            <person name="Aluvathingal J."/>
            <person name="Nadendla S."/>
            <person name="Myers T."/>
            <person name="Yan Y."/>
            <person name="Sichtig H."/>
        </authorList>
    </citation>
    <scope>NUCLEOTIDE SEQUENCE [LARGE SCALE GENOMIC DNA]</scope>
    <source>
        <strain evidence="2 3">FDAARGOS_920</strain>
    </source>
</reference>
<dbReference type="Proteomes" id="UP000594791">
    <property type="component" value="Chromosome"/>
</dbReference>
<protein>
    <recommendedName>
        <fullName evidence="4">Transcriptional regulator</fullName>
    </recommendedName>
</protein>
<accession>A0A7T2V722</accession>
<name>A0A7T2V722_9BACI</name>
<dbReference type="EMBL" id="CP065739">
    <property type="protein sequence ID" value="QPR78449.1"/>
    <property type="molecule type" value="Genomic_DNA"/>
</dbReference>
<keyword evidence="1" id="KW-0175">Coiled coil</keyword>
<keyword evidence="3" id="KW-1185">Reference proteome</keyword>
<feature type="coiled-coil region" evidence="1">
    <location>
        <begin position="3"/>
        <end position="30"/>
    </location>
</feature>
<organism evidence="2 3">
    <name type="scientific">Bacillus tropicus</name>
    <dbReference type="NCBI Taxonomy" id="2026188"/>
    <lineage>
        <taxon>Bacteria</taxon>
        <taxon>Bacillati</taxon>
        <taxon>Bacillota</taxon>
        <taxon>Bacilli</taxon>
        <taxon>Bacillales</taxon>
        <taxon>Bacillaceae</taxon>
        <taxon>Bacillus</taxon>
        <taxon>Bacillus cereus group</taxon>
    </lineage>
</organism>
<evidence type="ECO:0000256" key="1">
    <source>
        <dbReference type="SAM" id="Coils"/>
    </source>
</evidence>
<evidence type="ECO:0000313" key="3">
    <source>
        <dbReference type="Proteomes" id="UP000594791"/>
    </source>
</evidence>
<dbReference type="RefSeq" id="WP_158319631.1">
    <property type="nucleotide sequence ID" value="NZ_CP065739.1"/>
</dbReference>
<gene>
    <name evidence="2" type="ORF">I6G77_04385</name>
</gene>
<sequence length="48" mass="5777">MTNDEIEKVLEEKRKQLKELQKQAAPINRKIYLLECEIYGLLEEKEDL</sequence>
<evidence type="ECO:0008006" key="4">
    <source>
        <dbReference type="Google" id="ProtNLM"/>
    </source>
</evidence>
<evidence type="ECO:0000313" key="2">
    <source>
        <dbReference type="EMBL" id="QPR78449.1"/>
    </source>
</evidence>
<proteinExistence type="predicted"/>